<reference evidence="3" key="2">
    <citation type="journal article" date="2024" name="Plant">
        <title>Genomic evolution and insights into agronomic trait innovations of Sesamum species.</title>
        <authorList>
            <person name="Miao H."/>
            <person name="Wang L."/>
            <person name="Qu L."/>
            <person name="Liu H."/>
            <person name="Sun Y."/>
            <person name="Le M."/>
            <person name="Wang Q."/>
            <person name="Wei S."/>
            <person name="Zheng Y."/>
            <person name="Lin W."/>
            <person name="Duan Y."/>
            <person name="Cao H."/>
            <person name="Xiong S."/>
            <person name="Wang X."/>
            <person name="Wei L."/>
            <person name="Li C."/>
            <person name="Ma Q."/>
            <person name="Ju M."/>
            <person name="Zhao R."/>
            <person name="Li G."/>
            <person name="Mu C."/>
            <person name="Tian Q."/>
            <person name="Mei H."/>
            <person name="Zhang T."/>
            <person name="Gao T."/>
            <person name="Zhang H."/>
        </authorList>
    </citation>
    <scope>NUCLEOTIDE SEQUENCE</scope>
    <source>
        <strain evidence="3">KEN1</strain>
    </source>
</reference>
<dbReference type="PANTHER" id="PTHR11227">
    <property type="entry name" value="WD-REPEAT PROTEIN INTERACTING WITH PHOSPHOINOSIDES WIPI -RELATED"/>
    <property type="match status" value="1"/>
</dbReference>
<sequence>MASPSTAAGPIIRNSRNPNATPLPSILHLSFNQEGGSFAVGTPNGFMIFNTDPFERTIRQDLSKNVQGGGVGIVQRISSLNAIVALFCPKKIVILGDVVEQLAWELDFSSEVKSVRLGQDRIVAVTMQKI</sequence>
<organism evidence="3">
    <name type="scientific">Sesamum latifolium</name>
    <dbReference type="NCBI Taxonomy" id="2727402"/>
    <lineage>
        <taxon>Eukaryota</taxon>
        <taxon>Viridiplantae</taxon>
        <taxon>Streptophyta</taxon>
        <taxon>Embryophyta</taxon>
        <taxon>Tracheophyta</taxon>
        <taxon>Spermatophyta</taxon>
        <taxon>Magnoliopsida</taxon>
        <taxon>eudicotyledons</taxon>
        <taxon>Gunneridae</taxon>
        <taxon>Pentapetalae</taxon>
        <taxon>asterids</taxon>
        <taxon>lamiids</taxon>
        <taxon>Lamiales</taxon>
        <taxon>Pedaliaceae</taxon>
        <taxon>Sesamum</taxon>
    </lineage>
</organism>
<evidence type="ECO:0000313" key="3">
    <source>
        <dbReference type="EMBL" id="KAL0454883.1"/>
    </source>
</evidence>
<accession>A0AAW2XMR6</accession>
<gene>
    <name evidence="3" type="ORF">Slati_0827500</name>
</gene>
<evidence type="ECO:0000256" key="1">
    <source>
        <dbReference type="ARBA" id="ARBA00022574"/>
    </source>
</evidence>
<proteinExistence type="predicted"/>
<evidence type="ECO:0000256" key="2">
    <source>
        <dbReference type="ARBA" id="ARBA00022737"/>
    </source>
</evidence>
<reference evidence="3" key="1">
    <citation type="submission" date="2020-06" db="EMBL/GenBank/DDBJ databases">
        <authorList>
            <person name="Li T."/>
            <person name="Hu X."/>
            <person name="Zhang T."/>
            <person name="Song X."/>
            <person name="Zhang H."/>
            <person name="Dai N."/>
            <person name="Sheng W."/>
            <person name="Hou X."/>
            <person name="Wei L."/>
        </authorList>
    </citation>
    <scope>NUCLEOTIDE SEQUENCE</scope>
    <source>
        <strain evidence="3">KEN1</strain>
        <tissue evidence="3">Leaf</tissue>
    </source>
</reference>
<comment type="caution">
    <text evidence="3">The sequence shown here is derived from an EMBL/GenBank/DDBJ whole genome shotgun (WGS) entry which is preliminary data.</text>
</comment>
<protein>
    <submittedName>
        <fullName evidence="3">WD repeat domain phosphoinositide-interacting protein 3</fullName>
    </submittedName>
</protein>
<dbReference type="AlphaFoldDB" id="A0AAW2XMR6"/>
<name>A0AAW2XMR6_9LAMI</name>
<dbReference type="EMBL" id="JACGWN010000003">
    <property type="protein sequence ID" value="KAL0454883.1"/>
    <property type="molecule type" value="Genomic_DNA"/>
</dbReference>
<keyword evidence="1" id="KW-0853">WD repeat</keyword>
<keyword evidence="2" id="KW-0677">Repeat</keyword>
<dbReference type="InterPro" id="IPR048720">
    <property type="entry name" value="PROPPIN"/>
</dbReference>